<keyword evidence="5 8" id="KW-0812">Transmembrane</keyword>
<evidence type="ECO:0000313" key="10">
    <source>
        <dbReference type="Proteomes" id="UP000738402"/>
    </source>
</evidence>
<comment type="subcellular location">
    <subcellularLocation>
        <location evidence="1 8">Endoplasmic reticulum membrane</location>
        <topology evidence="1 8">Multi-pass membrane protein</topology>
    </subcellularLocation>
</comment>
<feature type="transmembrane region" description="Helical" evidence="8">
    <location>
        <begin position="299"/>
        <end position="320"/>
    </location>
</feature>
<dbReference type="EC" id="2.3.-.-" evidence="8"/>
<feature type="transmembrane region" description="Helical" evidence="8">
    <location>
        <begin position="260"/>
        <end position="279"/>
    </location>
</feature>
<feature type="transmembrane region" description="Helical" evidence="8">
    <location>
        <begin position="12"/>
        <end position="41"/>
    </location>
</feature>
<evidence type="ECO:0000313" key="9">
    <source>
        <dbReference type="EMBL" id="KAG7725189.1"/>
    </source>
</evidence>
<dbReference type="PANTHER" id="PTHR20661">
    <property type="entry name" value="PHOSPHATIDYLINOSITOL-GLYCAN BIOSYNTHESIS CLASS W PROTEIN"/>
    <property type="match status" value="1"/>
</dbReference>
<feature type="transmembrane region" description="Helical" evidence="8">
    <location>
        <begin position="353"/>
        <end position="370"/>
    </location>
</feature>
<feature type="transmembrane region" description="Helical" evidence="8">
    <location>
        <begin position="131"/>
        <end position="149"/>
    </location>
</feature>
<evidence type="ECO:0000256" key="8">
    <source>
        <dbReference type="RuleBase" id="RU280819"/>
    </source>
</evidence>
<keyword evidence="4 8" id="KW-0337">GPI-anchor biosynthesis</keyword>
<feature type="transmembrane region" description="Helical" evidence="8">
    <location>
        <begin position="193"/>
        <end position="213"/>
    </location>
</feature>
<gene>
    <name evidence="9" type="ORF">KL933_004203</name>
</gene>
<feature type="transmembrane region" description="Helical" evidence="8">
    <location>
        <begin position="161"/>
        <end position="181"/>
    </location>
</feature>
<dbReference type="PIRSF" id="PIRSF017321">
    <property type="entry name" value="GWT1"/>
    <property type="match status" value="1"/>
</dbReference>
<keyword evidence="7 8" id="KW-0472">Membrane</keyword>
<protein>
    <recommendedName>
        <fullName evidence="8">GPI-anchored wall transfer protein</fullName>
        <ecNumber evidence="8">2.3.-.-</ecNumber>
    </recommendedName>
</protein>
<keyword evidence="6 8" id="KW-1133">Transmembrane helix</keyword>
<evidence type="ECO:0000256" key="5">
    <source>
        <dbReference type="ARBA" id="ARBA00022692"/>
    </source>
</evidence>
<evidence type="ECO:0000256" key="2">
    <source>
        <dbReference type="ARBA" id="ARBA00004687"/>
    </source>
</evidence>
<name>A0AAN6D290_9ASCO</name>
<comment type="similarity">
    <text evidence="3 8">Belongs to the PIGW family.</text>
</comment>
<dbReference type="GO" id="GO:0032216">
    <property type="term" value="F:glucosaminyl-phosphatidylinositol O-acyltransferase activity"/>
    <property type="evidence" value="ECO:0007669"/>
    <property type="project" value="TreeGrafter"/>
</dbReference>
<dbReference type="GO" id="GO:0006506">
    <property type="term" value="P:GPI anchor biosynthetic process"/>
    <property type="evidence" value="ECO:0007669"/>
    <property type="project" value="UniProtKB-KW"/>
</dbReference>
<evidence type="ECO:0000256" key="3">
    <source>
        <dbReference type="ARBA" id="ARBA00007559"/>
    </source>
</evidence>
<feature type="transmembrane region" description="Helical" evidence="8">
    <location>
        <begin position="473"/>
        <end position="494"/>
    </location>
</feature>
<dbReference type="EMBL" id="JAHLUH010000013">
    <property type="protein sequence ID" value="KAG7725189.1"/>
    <property type="molecule type" value="Genomic_DNA"/>
</dbReference>
<evidence type="ECO:0000256" key="1">
    <source>
        <dbReference type="ARBA" id="ARBA00004477"/>
    </source>
</evidence>
<accession>A0AAN6D290</accession>
<keyword evidence="8" id="KW-0256">Endoplasmic reticulum</keyword>
<feature type="transmembrane region" description="Helical" evidence="8">
    <location>
        <begin position="61"/>
        <end position="94"/>
    </location>
</feature>
<sequence length="501" mass="56587">MSASLKERKEEFVTGLTGGSTIDIYGVTSVSIISYLVWSILKKKTSVFSDSNDVQAMVLDFLINWVLLLLSVTCYSNNIITLIAASMIPLLLIVLRRTKESGRKTIKINLTTLSSTQFTPILAYVTVYRAQMMIITCICILSVDFPVFPRRFAKVETWGTSLMDLGVGSFVFSMGLVSARQTIRQRFDSNYNYVRNLITSIKNSIPILVLGALRLTSVKLFDYQEHITEYGMHWNFFFTLSLIPLVANSFAPIIDLLSPIVTGFIIMLLYEVVLTKYELLEYILNSKREGLIGMNKEGLFSLAGYLAIYLNGISLGYTILPLFPTCKNLLRANGSKDECLSNRKNRAFTVSPIKGLFILAALFHALYYILDTCYIYGVSRRMANSLYVIWVCAYNYTFLFGFKLVENLIWGEPQYELTRSENKITAVNDHRHKDCVPVGLRAVNYNGLTVFVLANVLTGLVNLTFSTIDMSDIMALILLITYCAVLSAVAFFLYTKRIHIR</sequence>
<dbReference type="Pfam" id="PF06423">
    <property type="entry name" value="GWT1"/>
    <property type="match status" value="1"/>
</dbReference>
<dbReference type="InterPro" id="IPR009447">
    <property type="entry name" value="PIGW/GWT1"/>
</dbReference>
<proteinExistence type="inferred from homology"/>
<comment type="caution">
    <text evidence="9">The sequence shown here is derived from an EMBL/GenBank/DDBJ whole genome shotgun (WGS) entry which is preliminary data.</text>
</comment>
<organism evidence="9 10">
    <name type="scientific">Ogataea haglerorum</name>
    <dbReference type="NCBI Taxonomy" id="1937702"/>
    <lineage>
        <taxon>Eukaryota</taxon>
        <taxon>Fungi</taxon>
        <taxon>Dikarya</taxon>
        <taxon>Ascomycota</taxon>
        <taxon>Saccharomycotina</taxon>
        <taxon>Pichiomycetes</taxon>
        <taxon>Pichiales</taxon>
        <taxon>Pichiaceae</taxon>
        <taxon>Ogataea</taxon>
    </lineage>
</organism>
<keyword evidence="8" id="KW-0808">Transferase</keyword>
<dbReference type="GO" id="GO:0005789">
    <property type="term" value="C:endoplasmic reticulum membrane"/>
    <property type="evidence" value="ECO:0007669"/>
    <property type="project" value="UniProtKB-SubCell"/>
</dbReference>
<evidence type="ECO:0000256" key="6">
    <source>
        <dbReference type="ARBA" id="ARBA00022989"/>
    </source>
</evidence>
<comment type="pathway">
    <text evidence="2 8">Glycolipid biosynthesis; glycosylphosphatidylinositol-anchor biosynthesis.</text>
</comment>
<dbReference type="AlphaFoldDB" id="A0AAN6D290"/>
<dbReference type="PANTHER" id="PTHR20661:SF0">
    <property type="entry name" value="PHOSPHATIDYLINOSITOL-GLYCAN BIOSYNTHESIS CLASS W PROTEIN"/>
    <property type="match status" value="1"/>
</dbReference>
<dbReference type="GO" id="GO:0072659">
    <property type="term" value="P:protein localization to plasma membrane"/>
    <property type="evidence" value="ECO:0007669"/>
    <property type="project" value="TreeGrafter"/>
</dbReference>
<reference evidence="9" key="1">
    <citation type="journal article" date="2021" name="G3 (Bethesda)">
        <title>Genomic diversity, chromosomal rearrangements, and interspecies hybridization in the ogataea polymorpha species complex.</title>
        <authorList>
            <person name="Hanson S.J."/>
            <person name="Cinneide E.O."/>
            <person name="Salzberg L.I."/>
            <person name="Wolfe K.H."/>
            <person name="McGowan J."/>
            <person name="Fitzpatrick D.A."/>
            <person name="Matlin K."/>
        </authorList>
    </citation>
    <scope>NUCLEOTIDE SEQUENCE</scope>
    <source>
        <strain evidence="9">83-405-1</strain>
    </source>
</reference>
<comment type="function">
    <text evidence="8">A acetyltransferase, which acetylates the inositol ring of phosphatidylinositol during biosynthesis of GPI-anchor.</text>
</comment>
<evidence type="ECO:0000256" key="4">
    <source>
        <dbReference type="ARBA" id="ARBA00022502"/>
    </source>
</evidence>
<dbReference type="Proteomes" id="UP000738402">
    <property type="component" value="Unassembled WGS sequence"/>
</dbReference>
<evidence type="ECO:0000256" key="7">
    <source>
        <dbReference type="ARBA" id="ARBA00023136"/>
    </source>
</evidence>
<keyword evidence="8" id="KW-0012">Acyltransferase</keyword>